<organism evidence="1 2">
    <name type="scientific">Telmatocola sphagniphila</name>
    <dbReference type="NCBI Taxonomy" id="1123043"/>
    <lineage>
        <taxon>Bacteria</taxon>
        <taxon>Pseudomonadati</taxon>
        <taxon>Planctomycetota</taxon>
        <taxon>Planctomycetia</taxon>
        <taxon>Gemmatales</taxon>
        <taxon>Gemmataceae</taxon>
    </lineage>
</organism>
<accession>A0A8E6B1Y3</accession>
<dbReference type="NCBIfam" id="TIGR00741">
    <property type="entry name" value="yfiA"/>
    <property type="match status" value="1"/>
</dbReference>
<dbReference type="SUPFAM" id="SSF69754">
    <property type="entry name" value="Ribosome binding protein Y (YfiA homologue)"/>
    <property type="match status" value="1"/>
</dbReference>
<proteinExistence type="predicted"/>
<evidence type="ECO:0000313" key="2">
    <source>
        <dbReference type="Proteomes" id="UP000676194"/>
    </source>
</evidence>
<dbReference type="RefSeq" id="WP_213493761.1">
    <property type="nucleotide sequence ID" value="NZ_CP074694.1"/>
</dbReference>
<protein>
    <submittedName>
        <fullName evidence="1">Ribosome-associated translation inhibitor RaiA</fullName>
    </submittedName>
</protein>
<sequence>MQIKISARHGHLSADHQKHIHDKAEKLLHYFDRISMIEVTVDVPEHGLKKVEFLVNAEHKHDLVAHESNADLFTALDLALDKIKQQIHKYKEKIQDHRRDASLSDATAVKK</sequence>
<gene>
    <name evidence="1" type="primary">raiA</name>
    <name evidence="1" type="ORF">KIH39_13470</name>
</gene>
<dbReference type="Proteomes" id="UP000676194">
    <property type="component" value="Chromosome"/>
</dbReference>
<dbReference type="InterPro" id="IPR003489">
    <property type="entry name" value="RHF/RaiA"/>
</dbReference>
<evidence type="ECO:0000313" key="1">
    <source>
        <dbReference type="EMBL" id="QVL29879.1"/>
    </source>
</evidence>
<dbReference type="AlphaFoldDB" id="A0A8E6B1Y3"/>
<name>A0A8E6B1Y3_9BACT</name>
<dbReference type="Gene3D" id="3.30.160.100">
    <property type="entry name" value="Ribosome hibernation promotion factor-like"/>
    <property type="match status" value="1"/>
</dbReference>
<dbReference type="KEGG" id="tsph:KIH39_13470"/>
<reference evidence="1" key="1">
    <citation type="submission" date="2021-05" db="EMBL/GenBank/DDBJ databases">
        <title>Complete genome sequence of the cellulolytic planctomycete Telmatocola sphagniphila SP2T and characterization of the first cellulase from planctomycetes.</title>
        <authorList>
            <person name="Rakitin A.L."/>
            <person name="Beletsky A.V."/>
            <person name="Naumoff D.G."/>
            <person name="Kulichevskaya I.S."/>
            <person name="Mardanov A.V."/>
            <person name="Ravin N.V."/>
            <person name="Dedysh S.N."/>
        </authorList>
    </citation>
    <scope>NUCLEOTIDE SEQUENCE</scope>
    <source>
        <strain evidence="1">SP2T</strain>
    </source>
</reference>
<dbReference type="CDD" id="cd00552">
    <property type="entry name" value="RaiA"/>
    <property type="match status" value="1"/>
</dbReference>
<keyword evidence="2" id="KW-1185">Reference proteome</keyword>
<dbReference type="Pfam" id="PF02482">
    <property type="entry name" value="Ribosomal_S30AE"/>
    <property type="match status" value="1"/>
</dbReference>
<dbReference type="InterPro" id="IPR036567">
    <property type="entry name" value="RHF-like"/>
</dbReference>
<dbReference type="EMBL" id="CP074694">
    <property type="protein sequence ID" value="QVL29879.1"/>
    <property type="molecule type" value="Genomic_DNA"/>
</dbReference>